<protein>
    <submittedName>
        <fullName evidence="4">Class I SAM-dependent methyltransferase</fullName>
        <ecNumber evidence="4">2.1.1.172</ecNumber>
        <ecNumber evidence="4">2.1.1.174</ecNumber>
    </submittedName>
</protein>
<dbReference type="PANTHER" id="PTHR47816:SF4">
    <property type="entry name" value="RIBOSOMAL RNA SMALL SUBUNIT METHYLTRANSFERASE C"/>
    <property type="match status" value="1"/>
</dbReference>
<dbReference type="GO" id="GO:0052916">
    <property type="term" value="F:23S rRNA (guanine(1835)-N(2))-methyltransferase activity"/>
    <property type="evidence" value="ECO:0007669"/>
    <property type="project" value="UniProtKB-EC"/>
</dbReference>
<evidence type="ECO:0000256" key="2">
    <source>
        <dbReference type="ARBA" id="ARBA00022679"/>
    </source>
</evidence>
<dbReference type="EC" id="2.1.1.174" evidence="4"/>
<evidence type="ECO:0000256" key="1">
    <source>
        <dbReference type="ARBA" id="ARBA00022603"/>
    </source>
</evidence>
<dbReference type="InterPro" id="IPR029063">
    <property type="entry name" value="SAM-dependent_MTases_sf"/>
</dbReference>
<dbReference type="EC" id="2.1.1.172" evidence="4"/>
<comment type="caution">
    <text evidence="4">The sequence shown here is derived from an EMBL/GenBank/DDBJ whole genome shotgun (WGS) entry which is preliminary data.</text>
</comment>
<accession>A0ABW4Q9I5</accession>
<name>A0ABW4Q9I5_9MICC</name>
<dbReference type="Gene3D" id="3.40.50.150">
    <property type="entry name" value="Vaccinia Virus protein VP39"/>
    <property type="match status" value="1"/>
</dbReference>
<dbReference type="RefSeq" id="WP_343879327.1">
    <property type="nucleotide sequence ID" value="NZ_BAAAIJ010000036.1"/>
</dbReference>
<dbReference type="PANTHER" id="PTHR47816">
    <property type="entry name" value="RIBOSOMAL RNA SMALL SUBUNIT METHYLTRANSFERASE C"/>
    <property type="match status" value="1"/>
</dbReference>
<proteinExistence type="predicted"/>
<evidence type="ECO:0000313" key="4">
    <source>
        <dbReference type="EMBL" id="MFD1847361.1"/>
    </source>
</evidence>
<dbReference type="EMBL" id="JBHUGA010000052">
    <property type="protein sequence ID" value="MFD1847361.1"/>
    <property type="molecule type" value="Genomic_DNA"/>
</dbReference>
<dbReference type="Proteomes" id="UP001597307">
    <property type="component" value="Unassembled WGS sequence"/>
</dbReference>
<dbReference type="GO" id="GO:0052914">
    <property type="term" value="F:16S rRNA (guanine(1207)-N(2))-methyltransferase activity"/>
    <property type="evidence" value="ECO:0007669"/>
    <property type="project" value="UniProtKB-EC"/>
</dbReference>
<sequence>MDSHYFSAQPSGPETRKPLRTVLAGVERTLVTSSGIFSSDGIDKGTRILLAEAPDPVGPRMLDIGCGWGPLALTMALLAPDAEVVAVDVNERALALTAENAKLLGLGKVLAQRPEEVDAAATFDTIWSNPPIRVGKDELHALLLKWLPRLSPGGSAWLVVQKNLGADSLQKWIADQLADGFEVSRTATSKSFRIIRVERLTA</sequence>
<keyword evidence="1 4" id="KW-0489">Methyltransferase</keyword>
<organism evidence="4 5">
    <name type="scientific">Arthrobacter flavus</name>
    <dbReference type="NCBI Taxonomy" id="95172"/>
    <lineage>
        <taxon>Bacteria</taxon>
        <taxon>Bacillati</taxon>
        <taxon>Actinomycetota</taxon>
        <taxon>Actinomycetes</taxon>
        <taxon>Micrococcales</taxon>
        <taxon>Micrococcaceae</taxon>
        <taxon>Arthrobacter</taxon>
    </lineage>
</organism>
<dbReference type="Pfam" id="PF05175">
    <property type="entry name" value="MTS"/>
    <property type="match status" value="1"/>
</dbReference>
<evidence type="ECO:0000313" key="5">
    <source>
        <dbReference type="Proteomes" id="UP001597307"/>
    </source>
</evidence>
<reference evidence="5" key="1">
    <citation type="journal article" date="2019" name="Int. J. Syst. Evol. Microbiol.">
        <title>The Global Catalogue of Microorganisms (GCM) 10K type strain sequencing project: providing services to taxonomists for standard genome sequencing and annotation.</title>
        <authorList>
            <consortium name="The Broad Institute Genomics Platform"/>
            <consortium name="The Broad Institute Genome Sequencing Center for Infectious Disease"/>
            <person name="Wu L."/>
            <person name="Ma J."/>
        </authorList>
    </citation>
    <scope>NUCLEOTIDE SEQUENCE [LARGE SCALE GENOMIC DNA]</scope>
    <source>
        <strain evidence="5">JCM 11496</strain>
    </source>
</reference>
<gene>
    <name evidence="4" type="ORF">ACFSFX_12245</name>
</gene>
<dbReference type="InterPro" id="IPR007848">
    <property type="entry name" value="Small_mtfrase_dom"/>
</dbReference>
<dbReference type="InterPro" id="IPR046977">
    <property type="entry name" value="RsmC/RlmG"/>
</dbReference>
<keyword evidence="2 4" id="KW-0808">Transferase</keyword>
<evidence type="ECO:0000259" key="3">
    <source>
        <dbReference type="Pfam" id="PF05175"/>
    </source>
</evidence>
<feature type="domain" description="Methyltransferase small" evidence="3">
    <location>
        <begin position="28"/>
        <end position="194"/>
    </location>
</feature>
<dbReference type="CDD" id="cd02440">
    <property type="entry name" value="AdoMet_MTases"/>
    <property type="match status" value="1"/>
</dbReference>
<dbReference type="SUPFAM" id="SSF53335">
    <property type="entry name" value="S-adenosyl-L-methionine-dependent methyltransferases"/>
    <property type="match status" value="1"/>
</dbReference>
<keyword evidence="5" id="KW-1185">Reference proteome</keyword>